<dbReference type="STRING" id="1088818.A0A2I0B181"/>
<proteinExistence type="predicted"/>
<dbReference type="Proteomes" id="UP000236161">
    <property type="component" value="Unassembled WGS sequence"/>
</dbReference>
<evidence type="ECO:0000313" key="2">
    <source>
        <dbReference type="EMBL" id="PKA61557.1"/>
    </source>
</evidence>
<feature type="transmembrane region" description="Helical" evidence="1">
    <location>
        <begin position="101"/>
        <end position="120"/>
    </location>
</feature>
<feature type="transmembrane region" description="Helical" evidence="1">
    <location>
        <begin position="52"/>
        <end position="71"/>
    </location>
</feature>
<sequence>MASYYYQNREPSYSESPFSLHLCFFLLTLLLFICFSWHTNYGTAIESIVDQIRLLVIASPLVLLLVVHWLSSGADARRRVPFALALPEEPAALHRAGGSPWGVGLLLLLLLLMVSYHSSFHVRFFPVISR</sequence>
<dbReference type="PANTHER" id="PTHR33306:SF5">
    <property type="entry name" value="OXIDOREDUCTASE_TRANSITION METAL ION-BINDING PROTEIN"/>
    <property type="match status" value="1"/>
</dbReference>
<dbReference type="PANTHER" id="PTHR33306">
    <property type="entry name" value="EXPRESSED PROTEIN-RELATED-RELATED"/>
    <property type="match status" value="1"/>
</dbReference>
<dbReference type="EMBL" id="KZ451929">
    <property type="protein sequence ID" value="PKA61557.1"/>
    <property type="molecule type" value="Genomic_DNA"/>
</dbReference>
<gene>
    <name evidence="2" type="ORF">AXF42_Ash018845</name>
</gene>
<keyword evidence="1" id="KW-1133">Transmembrane helix</keyword>
<accession>A0A2I0B181</accession>
<reference evidence="2 3" key="1">
    <citation type="journal article" date="2017" name="Nature">
        <title>The Apostasia genome and the evolution of orchids.</title>
        <authorList>
            <person name="Zhang G.Q."/>
            <person name="Liu K.W."/>
            <person name="Li Z."/>
            <person name="Lohaus R."/>
            <person name="Hsiao Y.Y."/>
            <person name="Niu S.C."/>
            <person name="Wang J.Y."/>
            <person name="Lin Y.C."/>
            <person name="Xu Q."/>
            <person name="Chen L.J."/>
            <person name="Yoshida K."/>
            <person name="Fujiwara S."/>
            <person name="Wang Z.W."/>
            <person name="Zhang Y.Q."/>
            <person name="Mitsuda N."/>
            <person name="Wang M."/>
            <person name="Liu G.H."/>
            <person name="Pecoraro L."/>
            <person name="Huang H.X."/>
            <person name="Xiao X.J."/>
            <person name="Lin M."/>
            <person name="Wu X.Y."/>
            <person name="Wu W.L."/>
            <person name="Chen Y.Y."/>
            <person name="Chang S.B."/>
            <person name="Sakamoto S."/>
            <person name="Ohme-Takagi M."/>
            <person name="Yagi M."/>
            <person name="Zeng S.J."/>
            <person name="Shen C.Y."/>
            <person name="Yeh C.M."/>
            <person name="Luo Y.B."/>
            <person name="Tsai W.C."/>
            <person name="Van de Peer Y."/>
            <person name="Liu Z.J."/>
        </authorList>
    </citation>
    <scope>NUCLEOTIDE SEQUENCE [LARGE SCALE GENOMIC DNA]</scope>
    <source>
        <strain evidence="3">cv. Shenzhen</strain>
        <tissue evidence="2">Stem</tissue>
    </source>
</reference>
<evidence type="ECO:0000313" key="3">
    <source>
        <dbReference type="Proteomes" id="UP000236161"/>
    </source>
</evidence>
<evidence type="ECO:0000256" key="1">
    <source>
        <dbReference type="SAM" id="Phobius"/>
    </source>
</evidence>
<protein>
    <submittedName>
        <fullName evidence="2">Uncharacterized protein</fullName>
    </submittedName>
</protein>
<keyword evidence="1" id="KW-0472">Membrane</keyword>
<dbReference type="AlphaFoldDB" id="A0A2I0B181"/>
<organism evidence="2 3">
    <name type="scientific">Apostasia shenzhenica</name>
    <dbReference type="NCBI Taxonomy" id="1088818"/>
    <lineage>
        <taxon>Eukaryota</taxon>
        <taxon>Viridiplantae</taxon>
        <taxon>Streptophyta</taxon>
        <taxon>Embryophyta</taxon>
        <taxon>Tracheophyta</taxon>
        <taxon>Spermatophyta</taxon>
        <taxon>Magnoliopsida</taxon>
        <taxon>Liliopsida</taxon>
        <taxon>Asparagales</taxon>
        <taxon>Orchidaceae</taxon>
        <taxon>Apostasioideae</taxon>
        <taxon>Apostasia</taxon>
    </lineage>
</organism>
<keyword evidence="1" id="KW-0812">Transmembrane</keyword>
<feature type="transmembrane region" description="Helical" evidence="1">
    <location>
        <begin position="18"/>
        <end position="40"/>
    </location>
</feature>
<keyword evidence="3" id="KW-1185">Reference proteome</keyword>
<name>A0A2I0B181_9ASPA</name>